<keyword evidence="2" id="KW-0067">ATP-binding</keyword>
<protein>
    <submittedName>
        <fullName evidence="6">Protein kinase</fullName>
    </submittedName>
</protein>
<evidence type="ECO:0000256" key="1">
    <source>
        <dbReference type="ARBA" id="ARBA00022741"/>
    </source>
</evidence>
<dbReference type="InterPro" id="IPR012340">
    <property type="entry name" value="NA-bd_OB-fold"/>
</dbReference>
<dbReference type="Gene3D" id="2.40.50.140">
    <property type="entry name" value="Nucleic acid-binding proteins"/>
    <property type="match status" value="1"/>
</dbReference>
<feature type="region of interest" description="Disordered" evidence="3">
    <location>
        <begin position="70"/>
        <end position="115"/>
    </location>
</feature>
<name>L7U4H1_MYXSD</name>
<sequence length="1593" mass="173728">MSPMPTTGRVQVYFSDRNWGFVIGDDDTRYFAHAKQVANGQPPLAAGQRVEFTIQQHPRGPRAIEIRVLEGLTNNSNTSPRASPPAMSPRVEPANASRSATVQPHPPSTPPPLMAPPVPNRAHSNEELGRVAQMLGAFMDVGTERPSFALGNATARAPAFREAAAELHLRATGRPVSPDASGLPVAVAEFLMAHGIAREPQLTAKLRTLETVLGPLLRLVVSPVRPEIHRAMLELFTSAVRTAVLKPPPPRRVAPPPAPEPKAAAAPVTSGAPASIPPKPSTSSLPQLVGQHRRDVLEPRLQHLQKLLQSLQAVGNDFHTAPMDPGPAAQLVHFLGEVQTGATQAIAAASGLIAPNQEGAIRHLAVIEKVQTLFHGKDLNAPPPELLSGMACPQDAERIARLISAAAYSPSTVPVWLLTRWFGDTSSLPGRIGLLLKPSPRHGEMVEVVEWVDSLPTASRQLLPRCAAPPTGSSVLETLKETLEALLEQQRDDGQWRARLGSLDGFASEALLARLTAERNATTEALLTRTEGLARRVQLVETSLGSAAFGELRDALRAWPENPVPDTLNAVEFAIERLGPELSRLQPSLAALTGLAKKLRQSEAAPPSPSTPDPKTPEPLPPEPGASIEHPLSRVQNNRTHTYSASLAWVAVPNQGYGVLRFPVRLKFDQGVERAAEWVVEFSTDLLSTIPAEWRRQFLTVLPLQVAKGASYRDFTVEVPVTAHNADLIAKERRNITLQFTASRGPQRVTGSLHWQGLQRELPKYVSPLPITATRKEMDRHPLGVEREFTRLCDLVTGGRKSFRVHGPRRMGKTTVIRALREHFAQSPHVFVLESVVASQYSTAAEVWDAVAQRLSQAFNRPVNLGKVLPPPEEAFDAVREAAREKGYSTIYVLLDEAQALFTLSSDPRRLGEALKARLESSWAQPSDTRATLLLGLVGQAHLPELMGANLLGAISDAVTADGIRADELNQLLRMTQGEIGLQSTTEAREVLARQAGNLWILGSLLDRIATTCLQEGRPWFTVEDVERAVQRLVEADDAGTETTLWSYVRDVLNESDDKNVWRPSETFPVAMAWAHVRALGGELPKLRVDKVEFIHVTLQDWSHAVSIQKQRVEDAFALLQRQRVLRKDDSFDLPLLERLLLARASGPEPFADETDRRSLNRLGLRRLVAPPANGTENTLGGQASVYEGLFDGKSAAVRRVRLTDSKAEQRFIREVTLLERLNSASGDAVREAQAYLPRLFGTGIDPSAPEVGLVVYEWVVGTPLEARQLTANGALLVLQGLTRALAALRHCGIVHRDIRPANVLIRRNKNEPVLIDFGLSVAVDEIARTTALAGVLEFLPPEVKDRGASAWSHDGDMYSVGRTLADSLTAPAHSDTDVMGILQWMMRPAPKERPSPEAVLERIDALVSTRQVEQRSIELRQRFTDALKGLSPGLQEAASGSIVDFVAAQSGIATPKLRLLRASEFLENLVQAKVRLDYPAVAELMDNSPARTFLKAISEHRPKLPAGLRPLADCESAHTVGELRNAAAHGAQAELIIGRAHRYLPANLRSGVPLDDAAQRAFRTAIENVGDAVATLLARPAVRQLVREWLTP</sequence>
<dbReference type="SMART" id="SM00220">
    <property type="entry name" value="S_TKc"/>
    <property type="match status" value="1"/>
</dbReference>
<feature type="compositionally biased region" description="Pro residues" evidence="3">
    <location>
        <begin position="246"/>
        <end position="260"/>
    </location>
</feature>
<keyword evidence="7" id="KW-1185">Reference proteome</keyword>
<organism evidence="6 7">
    <name type="scientific">Myxococcus stipitatus (strain DSM 14675 / JCM 12634 / Mx s8)</name>
    <dbReference type="NCBI Taxonomy" id="1278073"/>
    <lineage>
        <taxon>Bacteria</taxon>
        <taxon>Pseudomonadati</taxon>
        <taxon>Myxococcota</taxon>
        <taxon>Myxococcia</taxon>
        <taxon>Myxococcales</taxon>
        <taxon>Cystobacterineae</taxon>
        <taxon>Myxococcaceae</taxon>
        <taxon>Myxococcus</taxon>
    </lineage>
</organism>
<dbReference type="PANTHER" id="PTHR27001">
    <property type="entry name" value="OS01G0253100 PROTEIN"/>
    <property type="match status" value="1"/>
</dbReference>
<feature type="domain" description="Protein kinase" evidence="4">
    <location>
        <begin position="1172"/>
        <end position="1435"/>
    </location>
</feature>
<dbReference type="PROSITE" id="PS00109">
    <property type="entry name" value="PROTEIN_KINASE_TYR"/>
    <property type="match status" value="1"/>
</dbReference>
<feature type="region of interest" description="Disordered" evidence="3">
    <location>
        <begin position="596"/>
        <end position="630"/>
    </location>
</feature>
<evidence type="ECO:0000313" key="7">
    <source>
        <dbReference type="Proteomes" id="UP000011131"/>
    </source>
</evidence>
<dbReference type="EMBL" id="CP004025">
    <property type="protein sequence ID" value="AGC43716.1"/>
    <property type="molecule type" value="Genomic_DNA"/>
</dbReference>
<dbReference type="eggNOG" id="COG0515">
    <property type="taxonomic scope" value="Bacteria"/>
</dbReference>
<dbReference type="HOGENOM" id="CLU_244601_0_0_7"/>
<dbReference type="Gene3D" id="1.10.510.10">
    <property type="entry name" value="Transferase(Phosphotransferase) domain 1"/>
    <property type="match status" value="1"/>
</dbReference>
<dbReference type="GO" id="GO:0005886">
    <property type="term" value="C:plasma membrane"/>
    <property type="evidence" value="ECO:0007669"/>
    <property type="project" value="TreeGrafter"/>
</dbReference>
<dbReference type="KEGG" id="msd:MYSTI_02400"/>
<evidence type="ECO:0000313" key="6">
    <source>
        <dbReference type="EMBL" id="AGC43716.1"/>
    </source>
</evidence>
<dbReference type="STRING" id="1278073.MYSTI_02400"/>
<keyword evidence="1" id="KW-0547">Nucleotide-binding</keyword>
<dbReference type="InterPro" id="IPR011129">
    <property type="entry name" value="CSD"/>
</dbReference>
<accession>L7U4H1</accession>
<dbReference type="GO" id="GO:0004672">
    <property type="term" value="F:protein kinase activity"/>
    <property type="evidence" value="ECO:0007669"/>
    <property type="project" value="InterPro"/>
</dbReference>
<gene>
    <name evidence="6" type="ordered locus">MYSTI_02400</name>
</gene>
<evidence type="ECO:0000259" key="5">
    <source>
        <dbReference type="PROSITE" id="PS51857"/>
    </source>
</evidence>
<dbReference type="GO" id="GO:0005524">
    <property type="term" value="F:ATP binding"/>
    <property type="evidence" value="ECO:0007669"/>
    <property type="project" value="UniProtKB-KW"/>
</dbReference>
<evidence type="ECO:0000256" key="3">
    <source>
        <dbReference type="SAM" id="MobiDB-lite"/>
    </source>
</evidence>
<feature type="domain" description="CSD" evidence="5">
    <location>
        <begin position="5"/>
        <end position="68"/>
    </location>
</feature>
<dbReference type="InterPro" id="IPR049945">
    <property type="entry name" value="AAA_22"/>
</dbReference>
<dbReference type="GO" id="GO:0003676">
    <property type="term" value="F:nucleic acid binding"/>
    <property type="evidence" value="ECO:0007669"/>
    <property type="project" value="InterPro"/>
</dbReference>
<dbReference type="PATRIC" id="fig|1278073.3.peg.2430"/>
<dbReference type="Proteomes" id="UP000011131">
    <property type="component" value="Chromosome"/>
</dbReference>
<dbReference type="InterPro" id="IPR000719">
    <property type="entry name" value="Prot_kinase_dom"/>
</dbReference>
<proteinExistence type="predicted"/>
<dbReference type="InterPro" id="IPR008266">
    <property type="entry name" value="Tyr_kinase_AS"/>
</dbReference>
<dbReference type="PROSITE" id="PS51857">
    <property type="entry name" value="CSD_2"/>
    <property type="match status" value="1"/>
</dbReference>
<dbReference type="GO" id="GO:0016887">
    <property type="term" value="F:ATP hydrolysis activity"/>
    <property type="evidence" value="ECO:0007669"/>
    <property type="project" value="InterPro"/>
</dbReference>
<feature type="compositionally biased region" description="Low complexity" evidence="3">
    <location>
        <begin position="261"/>
        <end position="274"/>
    </location>
</feature>
<dbReference type="SUPFAM" id="SSF52540">
    <property type="entry name" value="P-loop containing nucleoside triphosphate hydrolases"/>
    <property type="match status" value="1"/>
</dbReference>
<dbReference type="InterPro" id="IPR002059">
    <property type="entry name" value="CSP_DNA-bd"/>
</dbReference>
<feature type="compositionally biased region" description="Pro residues" evidence="3">
    <location>
        <begin position="606"/>
        <end position="624"/>
    </location>
</feature>
<feature type="compositionally biased region" description="Pro residues" evidence="3">
    <location>
        <begin position="104"/>
        <end position="115"/>
    </location>
</feature>
<dbReference type="Gene3D" id="3.40.50.300">
    <property type="entry name" value="P-loop containing nucleotide triphosphate hydrolases"/>
    <property type="match status" value="1"/>
</dbReference>
<dbReference type="OrthoDB" id="5507930at2"/>
<keyword evidence="6" id="KW-0808">Transferase</keyword>
<dbReference type="GO" id="GO:0005829">
    <property type="term" value="C:cytosol"/>
    <property type="evidence" value="ECO:0007669"/>
    <property type="project" value="UniProtKB-ARBA"/>
</dbReference>
<reference evidence="6 7" key="1">
    <citation type="journal article" date="2013" name="Genome Announc.">
        <title>Complete genome sequence of Myxococcus stipitatus strain DSM 14675, a fruiting myxobacterium.</title>
        <authorList>
            <person name="Huntley S."/>
            <person name="Kneip S."/>
            <person name="Treuner-Lange A."/>
            <person name="Sogaard-Andersen L."/>
        </authorList>
    </citation>
    <scope>NUCLEOTIDE SEQUENCE [LARGE SCALE GENOMIC DNA]</scope>
    <source>
        <strain evidence="7">DSM 14675 / JCM 12634 / Mx s8</strain>
    </source>
</reference>
<dbReference type="Pfam" id="PF13401">
    <property type="entry name" value="AAA_22"/>
    <property type="match status" value="1"/>
</dbReference>
<dbReference type="Pfam" id="PF00313">
    <property type="entry name" value="CSD"/>
    <property type="match status" value="1"/>
</dbReference>
<dbReference type="SUPFAM" id="SSF56112">
    <property type="entry name" value="Protein kinase-like (PK-like)"/>
    <property type="match status" value="1"/>
</dbReference>
<dbReference type="InterPro" id="IPR027417">
    <property type="entry name" value="P-loop_NTPase"/>
</dbReference>
<dbReference type="SUPFAM" id="SSF50249">
    <property type="entry name" value="Nucleic acid-binding proteins"/>
    <property type="match status" value="1"/>
</dbReference>
<keyword evidence="6" id="KW-0418">Kinase</keyword>
<evidence type="ECO:0000256" key="2">
    <source>
        <dbReference type="ARBA" id="ARBA00022840"/>
    </source>
</evidence>
<evidence type="ECO:0000259" key="4">
    <source>
        <dbReference type="PROSITE" id="PS50011"/>
    </source>
</evidence>
<feature type="region of interest" description="Disordered" evidence="3">
    <location>
        <begin position="246"/>
        <end position="288"/>
    </location>
</feature>
<dbReference type="InterPro" id="IPR011009">
    <property type="entry name" value="Kinase-like_dom_sf"/>
</dbReference>
<dbReference type="PROSITE" id="PS50011">
    <property type="entry name" value="PROTEIN_KINASE_DOM"/>
    <property type="match status" value="1"/>
</dbReference>
<dbReference type="SMART" id="SM00357">
    <property type="entry name" value="CSP"/>
    <property type="match status" value="1"/>
</dbReference>
<dbReference type="PANTHER" id="PTHR27001:SF931">
    <property type="entry name" value="OS11G0664100 PROTEIN"/>
    <property type="match status" value="1"/>
</dbReference>
<dbReference type="Pfam" id="PF00069">
    <property type="entry name" value="Pkinase"/>
    <property type="match status" value="1"/>
</dbReference>